<dbReference type="EMBL" id="ANJA01001112">
    <property type="protein sequence ID" value="ETO79332.1"/>
    <property type="molecule type" value="Genomic_DNA"/>
</dbReference>
<protein>
    <submittedName>
        <fullName evidence="1">Uncharacterized protein</fullName>
    </submittedName>
</protein>
<evidence type="ECO:0000313" key="2">
    <source>
        <dbReference type="Proteomes" id="UP000028582"/>
    </source>
</evidence>
<sequence length="45" mass="5005">FNALGTFGYFGHYFGKSEADVNDASIQAHRIRRAANVQTPLLPPR</sequence>
<dbReference type="AlphaFoldDB" id="A0A081AKC1"/>
<accession>A0A081AKC1</accession>
<comment type="caution">
    <text evidence="1">The sequence shown here is derived from an EMBL/GenBank/DDBJ whole genome shotgun (WGS) entry which is preliminary data.</text>
</comment>
<organism evidence="1 2">
    <name type="scientific">Phytophthora nicotianae P1976</name>
    <dbReference type="NCBI Taxonomy" id="1317066"/>
    <lineage>
        <taxon>Eukaryota</taxon>
        <taxon>Sar</taxon>
        <taxon>Stramenopiles</taxon>
        <taxon>Oomycota</taxon>
        <taxon>Peronosporomycetes</taxon>
        <taxon>Peronosporales</taxon>
        <taxon>Peronosporaceae</taxon>
        <taxon>Phytophthora</taxon>
    </lineage>
</organism>
<proteinExistence type="predicted"/>
<name>A0A081AKC1_PHYNI</name>
<reference evidence="1 2" key="1">
    <citation type="submission" date="2013-11" db="EMBL/GenBank/DDBJ databases">
        <title>The Genome Sequence of Phytophthora parasitica P1976.</title>
        <authorList>
            <consortium name="The Broad Institute Genomics Platform"/>
            <person name="Russ C."/>
            <person name="Tyler B."/>
            <person name="Panabieres F."/>
            <person name="Shan W."/>
            <person name="Tripathy S."/>
            <person name="Grunwald N."/>
            <person name="Machado M."/>
            <person name="Johnson C.S."/>
            <person name="Walker B."/>
            <person name="Young S."/>
            <person name="Zeng Q."/>
            <person name="Gargeya S."/>
            <person name="Fitzgerald M."/>
            <person name="Haas B."/>
            <person name="Abouelleil A."/>
            <person name="Allen A.W."/>
            <person name="Alvarado L."/>
            <person name="Arachchi H.M."/>
            <person name="Berlin A.M."/>
            <person name="Chapman S.B."/>
            <person name="Gainer-Dewar J."/>
            <person name="Goldberg J."/>
            <person name="Griggs A."/>
            <person name="Gujja S."/>
            <person name="Hansen M."/>
            <person name="Howarth C."/>
            <person name="Imamovic A."/>
            <person name="Ireland A."/>
            <person name="Larimer J."/>
            <person name="McCowan C."/>
            <person name="Murphy C."/>
            <person name="Pearson M."/>
            <person name="Poon T.W."/>
            <person name="Priest M."/>
            <person name="Roberts A."/>
            <person name="Saif S."/>
            <person name="Shea T."/>
            <person name="Sisk P."/>
            <person name="Sykes S."/>
            <person name="Wortman J."/>
            <person name="Nusbaum C."/>
            <person name="Birren B."/>
        </authorList>
    </citation>
    <scope>NUCLEOTIDE SEQUENCE [LARGE SCALE GENOMIC DNA]</scope>
    <source>
        <strain evidence="1 2">P1976</strain>
    </source>
</reference>
<feature type="non-terminal residue" evidence="1">
    <location>
        <position position="1"/>
    </location>
</feature>
<evidence type="ECO:0000313" key="1">
    <source>
        <dbReference type="EMBL" id="ETO79332.1"/>
    </source>
</evidence>
<gene>
    <name evidence="1" type="ORF">F444_05947</name>
</gene>
<dbReference type="Proteomes" id="UP000028582">
    <property type="component" value="Unassembled WGS sequence"/>
</dbReference>